<dbReference type="EMBL" id="RJVP01000004">
    <property type="protein sequence ID" value="ROH85746.1"/>
    <property type="molecule type" value="Genomic_DNA"/>
</dbReference>
<dbReference type="RefSeq" id="WP_123237520.1">
    <property type="nucleotide sequence ID" value="NZ_RJVP01000004.1"/>
</dbReference>
<evidence type="ECO:0000313" key="2">
    <source>
        <dbReference type="Proteomes" id="UP000275137"/>
    </source>
</evidence>
<evidence type="ECO:0000313" key="1">
    <source>
        <dbReference type="EMBL" id="ROH85746.1"/>
    </source>
</evidence>
<proteinExistence type="predicted"/>
<name>A0A3N0UYW1_9PROT</name>
<dbReference type="Gene3D" id="2.60.120.560">
    <property type="entry name" value="Exo-inulinase, domain 1"/>
    <property type="match status" value="1"/>
</dbReference>
<gene>
    <name evidence="1" type="ORF">ED236_08350</name>
</gene>
<sequence length="374" mass="39174">MTTIFIADSFSEAADTALAAHTAETGGAWAAYGSPYSGTASVIAAEGRVAGSSSSASALYTQTVMPPSADYLIEAVVRFTSSTGKRVGIAARYSASDTENGYLVFFDGNYWVLRRVVAGVSTDLGSYYGSSSLNTDYVLRFEVYATKLTVSIDGVLRFAVTDDTFTAPGRVGVLLRSGGRLDSLTVITLDAQPARLAQIAFEAAISPGPPARLTQSLAEVLSQALVPSRLAQVAVETLVLPFAPARLDQVATEVLWRDPRLAADMAPRLSGIAQLDLGLALCSEISGEMHGTARLELGLELGSASAPAPGPVTACLAAHLKTDARLRADVAILLTGRADLRLGEELRASGRLVLIARGRLAGDTPTSSAFWLLF</sequence>
<comment type="caution">
    <text evidence="1">The sequence shown here is derived from an EMBL/GenBank/DDBJ whole genome shotgun (WGS) entry which is preliminary data.</text>
</comment>
<accession>A0A3N0UYW1</accession>
<dbReference type="AlphaFoldDB" id="A0A3N0UYW1"/>
<protein>
    <submittedName>
        <fullName evidence="1">Uncharacterized protein</fullName>
    </submittedName>
</protein>
<keyword evidence="2" id="KW-1185">Reference proteome</keyword>
<reference evidence="1 2" key="1">
    <citation type="submission" date="2018-10" db="EMBL/GenBank/DDBJ databases">
        <authorList>
            <person name="Chen W.-M."/>
        </authorList>
    </citation>
    <scope>NUCLEOTIDE SEQUENCE [LARGE SCALE GENOMIC DNA]</scope>
    <source>
        <strain evidence="1 2">H-5</strain>
    </source>
</reference>
<organism evidence="1 2">
    <name type="scientific">Pseudomethylobacillus aquaticus</name>
    <dbReference type="NCBI Taxonomy" id="2676064"/>
    <lineage>
        <taxon>Bacteria</taxon>
        <taxon>Pseudomonadati</taxon>
        <taxon>Pseudomonadota</taxon>
        <taxon>Betaproteobacteria</taxon>
        <taxon>Nitrosomonadales</taxon>
        <taxon>Methylophilaceae</taxon>
        <taxon>Pseudomethylobacillus</taxon>
    </lineage>
</organism>
<dbReference type="Proteomes" id="UP000275137">
    <property type="component" value="Unassembled WGS sequence"/>
</dbReference>